<evidence type="ECO:0000313" key="2">
    <source>
        <dbReference type="EMBL" id="KAK9086910.1"/>
    </source>
</evidence>
<dbReference type="EMBL" id="JBBNAF010000013">
    <property type="protein sequence ID" value="KAK9086910.1"/>
    <property type="molecule type" value="Genomic_DNA"/>
</dbReference>
<protein>
    <submittedName>
        <fullName evidence="2">Uncharacterized protein</fullName>
    </submittedName>
</protein>
<feature type="compositionally biased region" description="Acidic residues" evidence="1">
    <location>
        <begin position="1"/>
        <end position="10"/>
    </location>
</feature>
<evidence type="ECO:0000256" key="1">
    <source>
        <dbReference type="SAM" id="MobiDB-lite"/>
    </source>
</evidence>
<sequence length="78" mass="8835">MTGELDDDELGGGGGCDSGKNGTESREKWRAEDITTRCDHGRGKSPRRALAIEIARERPHRLRLLSRFLRPRISRDFV</sequence>
<gene>
    <name evidence="2" type="ORF">Syun_029304</name>
</gene>
<dbReference type="AlphaFoldDB" id="A0AAP0HL92"/>
<comment type="caution">
    <text evidence="2">The sequence shown here is derived from an EMBL/GenBank/DDBJ whole genome shotgun (WGS) entry which is preliminary data.</text>
</comment>
<feature type="region of interest" description="Disordered" evidence="1">
    <location>
        <begin position="1"/>
        <end position="45"/>
    </location>
</feature>
<feature type="compositionally biased region" description="Basic and acidic residues" evidence="1">
    <location>
        <begin position="23"/>
        <end position="42"/>
    </location>
</feature>
<organism evidence="2 3">
    <name type="scientific">Stephania yunnanensis</name>
    <dbReference type="NCBI Taxonomy" id="152371"/>
    <lineage>
        <taxon>Eukaryota</taxon>
        <taxon>Viridiplantae</taxon>
        <taxon>Streptophyta</taxon>
        <taxon>Embryophyta</taxon>
        <taxon>Tracheophyta</taxon>
        <taxon>Spermatophyta</taxon>
        <taxon>Magnoliopsida</taxon>
        <taxon>Ranunculales</taxon>
        <taxon>Menispermaceae</taxon>
        <taxon>Menispermoideae</taxon>
        <taxon>Cissampelideae</taxon>
        <taxon>Stephania</taxon>
    </lineage>
</organism>
<dbReference type="Proteomes" id="UP001420932">
    <property type="component" value="Unassembled WGS sequence"/>
</dbReference>
<keyword evidence="3" id="KW-1185">Reference proteome</keyword>
<reference evidence="2 3" key="1">
    <citation type="submission" date="2024-01" db="EMBL/GenBank/DDBJ databases">
        <title>Genome assemblies of Stephania.</title>
        <authorList>
            <person name="Yang L."/>
        </authorList>
    </citation>
    <scope>NUCLEOTIDE SEQUENCE [LARGE SCALE GENOMIC DNA]</scope>
    <source>
        <strain evidence="2">YNDBR</strain>
        <tissue evidence="2">Leaf</tissue>
    </source>
</reference>
<evidence type="ECO:0000313" key="3">
    <source>
        <dbReference type="Proteomes" id="UP001420932"/>
    </source>
</evidence>
<accession>A0AAP0HL92</accession>
<name>A0AAP0HL92_9MAGN</name>
<proteinExistence type="predicted"/>